<evidence type="ECO:0000256" key="1">
    <source>
        <dbReference type="SAM" id="MobiDB-lite"/>
    </source>
</evidence>
<proteinExistence type="predicted"/>
<sequence length="69" mass="7792">MKAVKKERKASESVKRPQPVKTRRVSISQPRGRTRDCSCCCNSVVERDVEEGDKEEQSTAPTIFRALTP</sequence>
<organism evidence="2 3">
    <name type="scientific">Solanum commersonii</name>
    <name type="common">Commerson's wild potato</name>
    <name type="synonym">Commerson's nightshade</name>
    <dbReference type="NCBI Taxonomy" id="4109"/>
    <lineage>
        <taxon>Eukaryota</taxon>
        <taxon>Viridiplantae</taxon>
        <taxon>Streptophyta</taxon>
        <taxon>Embryophyta</taxon>
        <taxon>Tracheophyta</taxon>
        <taxon>Spermatophyta</taxon>
        <taxon>Magnoliopsida</taxon>
        <taxon>eudicotyledons</taxon>
        <taxon>Gunneridae</taxon>
        <taxon>Pentapetalae</taxon>
        <taxon>asterids</taxon>
        <taxon>lamiids</taxon>
        <taxon>Solanales</taxon>
        <taxon>Solanaceae</taxon>
        <taxon>Solanoideae</taxon>
        <taxon>Solaneae</taxon>
        <taxon>Solanum</taxon>
    </lineage>
</organism>
<keyword evidence="3" id="KW-1185">Reference proteome</keyword>
<evidence type="ECO:0000313" key="2">
    <source>
        <dbReference type="EMBL" id="KAG5581949.1"/>
    </source>
</evidence>
<feature type="region of interest" description="Disordered" evidence="1">
    <location>
        <begin position="48"/>
        <end position="69"/>
    </location>
</feature>
<feature type="region of interest" description="Disordered" evidence="1">
    <location>
        <begin position="1"/>
        <end position="35"/>
    </location>
</feature>
<dbReference type="EMBL" id="JACXVP010000010">
    <property type="protein sequence ID" value="KAG5581949.1"/>
    <property type="molecule type" value="Genomic_DNA"/>
</dbReference>
<comment type="caution">
    <text evidence="2">The sequence shown here is derived from an EMBL/GenBank/DDBJ whole genome shotgun (WGS) entry which is preliminary data.</text>
</comment>
<dbReference type="AlphaFoldDB" id="A0A9J5X3F6"/>
<evidence type="ECO:0000313" key="3">
    <source>
        <dbReference type="Proteomes" id="UP000824120"/>
    </source>
</evidence>
<name>A0A9J5X3F6_SOLCO</name>
<gene>
    <name evidence="2" type="ORF">H5410_052576</name>
</gene>
<accession>A0A9J5X3F6</accession>
<reference evidence="2 3" key="1">
    <citation type="submission" date="2020-09" db="EMBL/GenBank/DDBJ databases">
        <title>De no assembly of potato wild relative species, Solanum commersonii.</title>
        <authorList>
            <person name="Cho K."/>
        </authorList>
    </citation>
    <scope>NUCLEOTIDE SEQUENCE [LARGE SCALE GENOMIC DNA]</scope>
    <source>
        <strain evidence="2">LZ3.2</strain>
        <tissue evidence="2">Leaf</tissue>
    </source>
</reference>
<dbReference type="Proteomes" id="UP000824120">
    <property type="component" value="Chromosome 10"/>
</dbReference>
<protein>
    <submittedName>
        <fullName evidence="2">Uncharacterized protein</fullName>
    </submittedName>
</protein>